<dbReference type="EMBL" id="CP120983">
    <property type="protein sequence ID" value="WLQ62446.1"/>
    <property type="molecule type" value="Genomic_DNA"/>
</dbReference>
<gene>
    <name evidence="2" type="ORF">P8A20_02055</name>
</gene>
<accession>A0ABY9J8Z1</accession>
<evidence type="ECO:0000313" key="3">
    <source>
        <dbReference type="Proteomes" id="UP001224433"/>
    </source>
</evidence>
<organism evidence="2 3">
    <name type="scientific">Streptomyces glycanivorans</name>
    <dbReference type="NCBI Taxonomy" id="3033808"/>
    <lineage>
        <taxon>Bacteria</taxon>
        <taxon>Bacillati</taxon>
        <taxon>Actinomycetota</taxon>
        <taxon>Actinomycetes</taxon>
        <taxon>Kitasatosporales</taxon>
        <taxon>Streptomycetaceae</taxon>
        <taxon>Streptomyces</taxon>
    </lineage>
</organism>
<dbReference type="Gene3D" id="3.20.20.80">
    <property type="entry name" value="Glycosidases"/>
    <property type="match status" value="1"/>
</dbReference>
<name>A0ABY9J8Z1_9ACTN</name>
<evidence type="ECO:0000256" key="1">
    <source>
        <dbReference type="SAM" id="MobiDB-lite"/>
    </source>
</evidence>
<keyword evidence="3" id="KW-1185">Reference proteome</keyword>
<dbReference type="RefSeq" id="WP_147960987.1">
    <property type="nucleotide sequence ID" value="NZ_CP120983.1"/>
</dbReference>
<evidence type="ECO:0000313" key="2">
    <source>
        <dbReference type="EMBL" id="WLQ62446.1"/>
    </source>
</evidence>
<proteinExistence type="predicted"/>
<protein>
    <submittedName>
        <fullName evidence="2">Uncharacterized protein</fullName>
    </submittedName>
</protein>
<sequence>MVTVFPRTATPEGRIWDHAALGRVADRIRIMGYNLHRSGGDPGPLADARWYDDIQTRVTAHTAQARRDRDRAVGTRLRGPGDLAGTRRPAAVTRESG</sequence>
<reference evidence="2 3" key="1">
    <citation type="submission" date="2023-03" db="EMBL/GenBank/DDBJ databases">
        <title>Isolation and description of six Streptomyces strains from soil environments, able to metabolize different microbial glucans.</title>
        <authorList>
            <person name="Widen T."/>
            <person name="Larsbrink J."/>
        </authorList>
    </citation>
    <scope>NUCLEOTIDE SEQUENCE [LARGE SCALE GENOMIC DNA]</scope>
    <source>
        <strain evidence="2 3">Alt3</strain>
    </source>
</reference>
<feature type="region of interest" description="Disordered" evidence="1">
    <location>
        <begin position="60"/>
        <end position="97"/>
    </location>
</feature>
<dbReference type="Proteomes" id="UP001224433">
    <property type="component" value="Chromosome"/>
</dbReference>